<dbReference type="Gene3D" id="3.40.630.10">
    <property type="entry name" value="Zn peptidases"/>
    <property type="match status" value="1"/>
</dbReference>
<evidence type="ECO:0000313" key="4">
    <source>
        <dbReference type="EMBL" id="RIE05137.1"/>
    </source>
</evidence>
<evidence type="ECO:0000256" key="1">
    <source>
        <dbReference type="ARBA" id="ARBA00022801"/>
    </source>
</evidence>
<accession>A0A398CZ60</accession>
<evidence type="ECO:0000313" key="5">
    <source>
        <dbReference type="Proteomes" id="UP000266340"/>
    </source>
</evidence>
<organism evidence="4 5">
    <name type="scientific">Cohnella faecalis</name>
    <dbReference type="NCBI Taxonomy" id="2315694"/>
    <lineage>
        <taxon>Bacteria</taxon>
        <taxon>Bacillati</taxon>
        <taxon>Bacillota</taxon>
        <taxon>Bacilli</taxon>
        <taxon>Bacillales</taxon>
        <taxon>Paenibacillaceae</taxon>
        <taxon>Cohnella</taxon>
    </lineage>
</organism>
<comment type="cofactor">
    <cofactor evidence="2">
        <name>Mn(2+)</name>
        <dbReference type="ChEBI" id="CHEBI:29035"/>
    </cofactor>
    <text evidence="2">The Mn(2+) ion enhances activity.</text>
</comment>
<dbReference type="Pfam" id="PF07687">
    <property type="entry name" value="M20_dimer"/>
    <property type="match status" value="1"/>
</dbReference>
<dbReference type="InterPro" id="IPR017439">
    <property type="entry name" value="Amidohydrolase"/>
</dbReference>
<dbReference type="FunFam" id="3.30.70.360:FF:000001">
    <property type="entry name" value="N-acetyldiaminopimelate deacetylase"/>
    <property type="match status" value="1"/>
</dbReference>
<dbReference type="OrthoDB" id="9776731at2"/>
<dbReference type="AlphaFoldDB" id="A0A398CZ60"/>
<evidence type="ECO:0000256" key="2">
    <source>
        <dbReference type="PIRSR" id="PIRSR005962-1"/>
    </source>
</evidence>
<dbReference type="CDD" id="cd03886">
    <property type="entry name" value="M20_Acy1"/>
    <property type="match status" value="1"/>
</dbReference>
<proteinExistence type="predicted"/>
<feature type="binding site" evidence="2">
    <location>
        <position position="132"/>
    </location>
    <ligand>
        <name>Mn(2+)</name>
        <dbReference type="ChEBI" id="CHEBI:29035"/>
        <label>2</label>
    </ligand>
</feature>
<dbReference type="InterPro" id="IPR036264">
    <property type="entry name" value="Bact_exopeptidase_dim_dom"/>
</dbReference>
<dbReference type="GO" id="GO:0050118">
    <property type="term" value="F:N-acetyldiaminopimelate deacetylase activity"/>
    <property type="evidence" value="ECO:0007669"/>
    <property type="project" value="UniProtKB-ARBA"/>
</dbReference>
<sequence>MSEQERETTVRFYRHLHRHPELSFEEQRTSALVAEELRKLGYRVRERAGKFGVIADLEGAADGPTVALRADMDALPIEEETGLPFASTVPGVMHACGHDAHTAMLLVAARILASHRGELRGRLRLLFQSAEEINAGAKAMIGDGGLEGVAEIYGLHNWPALPAGVAAVKEGALMGAVDRLDIEVRGRGGHGAIPDLAADPIVASSAVVLALQTAVSRELSPFEPSVVTIGSFHGGHANNVIPDRSLLTGTVRTLSPKARADIRGKLIRLISKTAEAYNCSAEVEYTEQVPAVINDSGCAVAVREALVRTFGTERVRTADPTMAGEDFAVYQERVPGCFFWIGSGPKQGSEAAYGLHHPKFRIDEDCLPAGVAALVSIALARLAPS</sequence>
<dbReference type="NCBIfam" id="TIGR01891">
    <property type="entry name" value="amidohydrolases"/>
    <property type="match status" value="1"/>
</dbReference>
<dbReference type="GO" id="GO:0046872">
    <property type="term" value="F:metal ion binding"/>
    <property type="evidence" value="ECO:0007669"/>
    <property type="project" value="UniProtKB-KW"/>
</dbReference>
<keyword evidence="2" id="KW-0464">Manganese</keyword>
<dbReference type="InterPro" id="IPR011650">
    <property type="entry name" value="Peptidase_M20_dimer"/>
</dbReference>
<feature type="binding site" evidence="2">
    <location>
        <position position="156"/>
    </location>
    <ligand>
        <name>Mn(2+)</name>
        <dbReference type="ChEBI" id="CHEBI:29035"/>
        <label>2</label>
    </ligand>
</feature>
<keyword evidence="1 4" id="KW-0378">Hydrolase</keyword>
<feature type="domain" description="Peptidase M20 dimerisation" evidence="3">
    <location>
        <begin position="181"/>
        <end position="277"/>
    </location>
</feature>
<dbReference type="Pfam" id="PF01546">
    <property type="entry name" value="Peptidase_M20"/>
    <property type="match status" value="1"/>
</dbReference>
<dbReference type="SUPFAM" id="SSF53187">
    <property type="entry name" value="Zn-dependent exopeptidases"/>
    <property type="match status" value="1"/>
</dbReference>
<reference evidence="4 5" key="1">
    <citation type="submission" date="2018-09" db="EMBL/GenBank/DDBJ databases">
        <title>Cohnella cavernae sp. nov., isolated from a karst cave.</title>
        <authorList>
            <person name="Zhu H."/>
        </authorList>
    </citation>
    <scope>NUCLEOTIDE SEQUENCE [LARGE SCALE GENOMIC DNA]</scope>
    <source>
        <strain evidence="4 5">K2E09-144</strain>
    </source>
</reference>
<gene>
    <name evidence="4" type="ORF">D3H35_02895</name>
</gene>
<dbReference type="PIRSF" id="PIRSF005962">
    <property type="entry name" value="Pept_M20D_amidohydro"/>
    <property type="match status" value="1"/>
</dbReference>
<protein>
    <submittedName>
        <fullName evidence="4">Amidohydrolase</fullName>
    </submittedName>
</protein>
<dbReference type="EMBL" id="QXJM01000016">
    <property type="protein sequence ID" value="RIE05137.1"/>
    <property type="molecule type" value="Genomic_DNA"/>
</dbReference>
<dbReference type="Gene3D" id="3.30.70.360">
    <property type="match status" value="1"/>
</dbReference>
<evidence type="ECO:0000259" key="3">
    <source>
        <dbReference type="Pfam" id="PF07687"/>
    </source>
</evidence>
<feature type="binding site" evidence="2">
    <location>
        <position position="98"/>
    </location>
    <ligand>
        <name>Mn(2+)</name>
        <dbReference type="ChEBI" id="CHEBI:29035"/>
        <label>2</label>
    </ligand>
</feature>
<feature type="binding site" evidence="2">
    <location>
        <position position="356"/>
    </location>
    <ligand>
        <name>Mn(2+)</name>
        <dbReference type="ChEBI" id="CHEBI:29035"/>
        <label>2</label>
    </ligand>
</feature>
<dbReference type="InterPro" id="IPR002933">
    <property type="entry name" value="Peptidase_M20"/>
</dbReference>
<keyword evidence="5" id="KW-1185">Reference proteome</keyword>
<dbReference type="Proteomes" id="UP000266340">
    <property type="component" value="Unassembled WGS sequence"/>
</dbReference>
<name>A0A398CZ60_9BACL</name>
<comment type="caution">
    <text evidence="4">The sequence shown here is derived from an EMBL/GenBank/DDBJ whole genome shotgun (WGS) entry which is preliminary data.</text>
</comment>
<feature type="binding site" evidence="2">
    <location>
        <position position="96"/>
    </location>
    <ligand>
        <name>Mn(2+)</name>
        <dbReference type="ChEBI" id="CHEBI:29035"/>
        <label>2</label>
    </ligand>
</feature>
<keyword evidence="2" id="KW-0479">Metal-binding</keyword>
<dbReference type="GO" id="GO:0019877">
    <property type="term" value="P:diaminopimelate biosynthetic process"/>
    <property type="evidence" value="ECO:0007669"/>
    <property type="project" value="UniProtKB-ARBA"/>
</dbReference>
<dbReference type="PANTHER" id="PTHR11014">
    <property type="entry name" value="PEPTIDASE M20 FAMILY MEMBER"/>
    <property type="match status" value="1"/>
</dbReference>
<dbReference type="PANTHER" id="PTHR11014:SF63">
    <property type="entry name" value="METALLOPEPTIDASE, PUTATIVE (AFU_ORTHOLOGUE AFUA_6G09600)-RELATED"/>
    <property type="match status" value="1"/>
</dbReference>
<dbReference type="SUPFAM" id="SSF55031">
    <property type="entry name" value="Bacterial exopeptidase dimerisation domain"/>
    <property type="match status" value="1"/>
</dbReference>